<evidence type="ECO:0000256" key="1">
    <source>
        <dbReference type="SAM" id="Phobius"/>
    </source>
</evidence>
<evidence type="ECO:0000259" key="2">
    <source>
        <dbReference type="Pfam" id="PF02517"/>
    </source>
</evidence>
<keyword evidence="1" id="KW-1133">Transmembrane helix</keyword>
<feature type="transmembrane region" description="Helical" evidence="1">
    <location>
        <begin position="109"/>
        <end position="126"/>
    </location>
</feature>
<keyword evidence="4" id="KW-1185">Reference proteome</keyword>
<feature type="transmembrane region" description="Helical" evidence="1">
    <location>
        <begin position="161"/>
        <end position="179"/>
    </location>
</feature>
<dbReference type="Pfam" id="PF02517">
    <property type="entry name" value="Rce1-like"/>
    <property type="match status" value="1"/>
</dbReference>
<feature type="transmembrane region" description="Helical" evidence="1">
    <location>
        <begin position="34"/>
        <end position="52"/>
    </location>
</feature>
<feature type="domain" description="CAAX prenyl protease 2/Lysostaphin resistance protein A-like" evidence="2">
    <location>
        <begin position="107"/>
        <end position="195"/>
    </location>
</feature>
<gene>
    <name evidence="3" type="ORF">WAX74_08705</name>
</gene>
<sequence>MLLLNKQIPLLGLIITLLLAYTFTWITFSNEKVFWYFYTFTVLFLMSIAFFYAKIDDKIKTIEYLLYGLGFGFLMYVIIAGGYKLLEWTPFLSTTSVKQFFSSFAPTSIWHYLLLLFIIAPGEELFWRGYIQQQLKRWMSPTIAIVLSAALFSFSLIFSGFWLGVLGAFISGIILGLLYEWKKSMPLIILTHIVMLVFLFLLFPLA</sequence>
<dbReference type="EC" id="3.4.-.-" evidence="3"/>
<organism evidence="3 4">
    <name type="scientific">Psychrobacillus mangrovi</name>
    <dbReference type="NCBI Taxonomy" id="3117745"/>
    <lineage>
        <taxon>Bacteria</taxon>
        <taxon>Bacillati</taxon>
        <taxon>Bacillota</taxon>
        <taxon>Bacilli</taxon>
        <taxon>Bacillales</taxon>
        <taxon>Bacillaceae</taxon>
        <taxon>Psychrobacillus</taxon>
    </lineage>
</organism>
<evidence type="ECO:0000313" key="4">
    <source>
        <dbReference type="Proteomes" id="UP001364890"/>
    </source>
</evidence>
<keyword evidence="1" id="KW-0812">Transmembrane</keyword>
<proteinExistence type="predicted"/>
<feature type="transmembrane region" description="Helical" evidence="1">
    <location>
        <begin position="186"/>
        <end position="205"/>
    </location>
</feature>
<dbReference type="EMBL" id="JBAWSY010000004">
    <property type="protein sequence ID" value="MEI4769727.1"/>
    <property type="molecule type" value="Genomic_DNA"/>
</dbReference>
<accession>A0ABU8F3Y2</accession>
<feature type="transmembrane region" description="Helical" evidence="1">
    <location>
        <begin position="7"/>
        <end position="28"/>
    </location>
</feature>
<reference evidence="3 4" key="1">
    <citation type="submission" date="2024-01" db="EMBL/GenBank/DDBJ databases">
        <title>Seven novel Bacillus-like species.</title>
        <authorList>
            <person name="Liu G."/>
        </authorList>
    </citation>
    <scope>NUCLEOTIDE SEQUENCE [LARGE SCALE GENOMIC DNA]</scope>
    <source>
        <strain evidence="3 4">FJAT-51614</strain>
    </source>
</reference>
<keyword evidence="1" id="KW-0472">Membrane</keyword>
<keyword evidence="3" id="KW-0378">Hydrolase</keyword>
<comment type="caution">
    <text evidence="3">The sequence shown here is derived from an EMBL/GenBank/DDBJ whole genome shotgun (WGS) entry which is preliminary data.</text>
</comment>
<name>A0ABU8F3Y2_9BACI</name>
<protein>
    <submittedName>
        <fullName evidence="3">CPBP family intramembrane glutamic endopeptidase</fullName>
        <ecNumber evidence="3">3.4.-.-</ecNumber>
    </submittedName>
</protein>
<feature type="transmembrane region" description="Helical" evidence="1">
    <location>
        <begin position="64"/>
        <end position="83"/>
    </location>
</feature>
<dbReference type="GO" id="GO:0016787">
    <property type="term" value="F:hydrolase activity"/>
    <property type="evidence" value="ECO:0007669"/>
    <property type="project" value="UniProtKB-KW"/>
</dbReference>
<dbReference type="InterPro" id="IPR003675">
    <property type="entry name" value="Rce1/LyrA-like_dom"/>
</dbReference>
<evidence type="ECO:0000313" key="3">
    <source>
        <dbReference type="EMBL" id="MEI4769727.1"/>
    </source>
</evidence>
<dbReference type="Proteomes" id="UP001364890">
    <property type="component" value="Unassembled WGS sequence"/>
</dbReference>